<dbReference type="PANTHER" id="PTHR45779:SF6">
    <property type="entry name" value="PEPTIDYL-PROLYL CIS-TRANS ISOMERASE FKBP15-1"/>
    <property type="match status" value="1"/>
</dbReference>
<feature type="repeat" description="PPR" evidence="7">
    <location>
        <begin position="81"/>
        <end position="115"/>
    </location>
</feature>
<gene>
    <name evidence="10" type="ORF">CFOL_v3_14271</name>
</gene>
<dbReference type="Proteomes" id="UP000187406">
    <property type="component" value="Unassembled WGS sequence"/>
</dbReference>
<dbReference type="Gene3D" id="3.10.50.40">
    <property type="match status" value="1"/>
</dbReference>
<dbReference type="PROSITE" id="PS51375">
    <property type="entry name" value="PPR"/>
    <property type="match status" value="3"/>
</dbReference>
<accession>A0A1Q3BSM4</accession>
<evidence type="ECO:0000259" key="9">
    <source>
        <dbReference type="PROSITE" id="PS50059"/>
    </source>
</evidence>
<feature type="non-terminal residue" evidence="10">
    <location>
        <position position="1"/>
    </location>
</feature>
<dbReference type="Pfam" id="PF12854">
    <property type="entry name" value="PPR_1"/>
    <property type="match status" value="1"/>
</dbReference>
<dbReference type="InterPro" id="IPR011990">
    <property type="entry name" value="TPR-like_helical_dom_sf"/>
</dbReference>
<reference evidence="11" key="1">
    <citation type="submission" date="2016-04" db="EMBL/GenBank/DDBJ databases">
        <title>Cephalotus genome sequencing.</title>
        <authorList>
            <person name="Fukushima K."/>
            <person name="Hasebe M."/>
            <person name="Fang X."/>
        </authorList>
    </citation>
    <scope>NUCLEOTIDE SEQUENCE [LARGE SCALE GENOMIC DNA]</scope>
    <source>
        <strain evidence="11">cv. St1</strain>
    </source>
</reference>
<proteinExistence type="predicted"/>
<evidence type="ECO:0000256" key="3">
    <source>
        <dbReference type="ARBA" id="ARBA00022737"/>
    </source>
</evidence>
<feature type="compositionally biased region" description="Basic and acidic residues" evidence="8">
    <location>
        <begin position="279"/>
        <end position="290"/>
    </location>
</feature>
<dbReference type="InterPro" id="IPR046357">
    <property type="entry name" value="PPIase_dom_sf"/>
</dbReference>
<evidence type="ECO:0000256" key="8">
    <source>
        <dbReference type="SAM" id="MobiDB-lite"/>
    </source>
</evidence>
<sequence>SVPLFNFIIRYCCGRKFLVNRAFDVYKKMMKSADCKPTLETYTLLFNSLLRRFNKLNVCYVYLHAVKSLNKQMKSLGIIPDTFVLNMIIKAYAMCLDVDEAVRVYREMGLYGCEPNNYTYSYIVKGFCEKGKIGQGLRFYKEMKLKGLVPSASTYMVLICSLGMARRHEDAIKIVFDMVGNHMGPDILTYKTVLEGLCREGRGDEALDLLEEWRKRDKLMGDRNYKTLLKAVAEEARQKVAEEAAKKKAAEGARQRAKDAAAGAKQLKRAGVKGKGTKRPGDDHSSDKLPPKRGRFITETEMEAILGRTADVPIILPPPRDVERMLDELEGVGKGSSSLNTPGYKPTICDIQAHKGDKVKVHYRGKLTDGTVFDSSFERGDPIDFELGSGQVIKGWDQGLLGMCVGEKRKLKIPAKLGYGDQGSPPTIPGGATLIFDTELVAVNGKPSSGQQASDSDL</sequence>
<organism evidence="10 11">
    <name type="scientific">Cephalotus follicularis</name>
    <name type="common">Albany pitcher plant</name>
    <dbReference type="NCBI Taxonomy" id="3775"/>
    <lineage>
        <taxon>Eukaryota</taxon>
        <taxon>Viridiplantae</taxon>
        <taxon>Streptophyta</taxon>
        <taxon>Embryophyta</taxon>
        <taxon>Tracheophyta</taxon>
        <taxon>Spermatophyta</taxon>
        <taxon>Magnoliopsida</taxon>
        <taxon>eudicotyledons</taxon>
        <taxon>Gunneridae</taxon>
        <taxon>Pentapetalae</taxon>
        <taxon>rosids</taxon>
        <taxon>fabids</taxon>
        <taxon>Oxalidales</taxon>
        <taxon>Cephalotaceae</taxon>
        <taxon>Cephalotus</taxon>
    </lineage>
</organism>
<dbReference type="NCBIfam" id="TIGR00756">
    <property type="entry name" value="PPR"/>
    <property type="match status" value="4"/>
</dbReference>
<dbReference type="Gene3D" id="1.25.40.10">
    <property type="entry name" value="Tetratricopeptide repeat domain"/>
    <property type="match status" value="2"/>
</dbReference>
<dbReference type="PROSITE" id="PS50059">
    <property type="entry name" value="FKBP_PPIASE"/>
    <property type="match status" value="1"/>
</dbReference>
<dbReference type="Pfam" id="PF00254">
    <property type="entry name" value="FKBP_C"/>
    <property type="match status" value="1"/>
</dbReference>
<keyword evidence="4 6" id="KW-0697">Rotamase</keyword>
<dbReference type="PANTHER" id="PTHR45779">
    <property type="entry name" value="PEPTIDYLPROLYL ISOMERASE"/>
    <property type="match status" value="1"/>
</dbReference>
<comment type="catalytic activity">
    <reaction evidence="1 6">
        <text>[protein]-peptidylproline (omega=180) = [protein]-peptidylproline (omega=0)</text>
        <dbReference type="Rhea" id="RHEA:16237"/>
        <dbReference type="Rhea" id="RHEA-COMP:10747"/>
        <dbReference type="Rhea" id="RHEA-COMP:10748"/>
        <dbReference type="ChEBI" id="CHEBI:83833"/>
        <dbReference type="ChEBI" id="CHEBI:83834"/>
        <dbReference type="EC" id="5.2.1.8"/>
    </reaction>
</comment>
<dbReference type="GO" id="GO:0003755">
    <property type="term" value="F:peptidyl-prolyl cis-trans isomerase activity"/>
    <property type="evidence" value="ECO:0007669"/>
    <property type="project" value="UniProtKB-KW"/>
</dbReference>
<feature type="compositionally biased region" description="Basic and acidic residues" evidence="8">
    <location>
        <begin position="246"/>
        <end position="259"/>
    </location>
</feature>
<evidence type="ECO:0000256" key="6">
    <source>
        <dbReference type="PROSITE-ProRule" id="PRU00277"/>
    </source>
</evidence>
<keyword evidence="11" id="KW-1185">Reference proteome</keyword>
<dbReference type="GO" id="GO:0005783">
    <property type="term" value="C:endoplasmic reticulum"/>
    <property type="evidence" value="ECO:0007669"/>
    <property type="project" value="TreeGrafter"/>
</dbReference>
<evidence type="ECO:0000256" key="7">
    <source>
        <dbReference type="PROSITE-ProRule" id="PRU00708"/>
    </source>
</evidence>
<comment type="caution">
    <text evidence="10">The sequence shown here is derived from an EMBL/GenBank/DDBJ whole genome shotgun (WGS) entry which is preliminary data.</text>
</comment>
<dbReference type="SUPFAM" id="SSF54534">
    <property type="entry name" value="FKBP-like"/>
    <property type="match status" value="1"/>
</dbReference>
<dbReference type="InterPro" id="IPR002885">
    <property type="entry name" value="PPR_rpt"/>
</dbReference>
<dbReference type="EMBL" id="BDDD01000835">
    <property type="protein sequence ID" value="GAV70773.1"/>
    <property type="molecule type" value="Genomic_DNA"/>
</dbReference>
<keyword evidence="3" id="KW-0677">Repeat</keyword>
<dbReference type="FunFam" id="3.10.50.40:FF:000006">
    <property type="entry name" value="Peptidyl-prolyl cis-trans isomerase"/>
    <property type="match status" value="1"/>
</dbReference>
<protein>
    <recommendedName>
        <fullName evidence="2 6">peptidylprolyl isomerase</fullName>
        <ecNumber evidence="2 6">5.2.1.8</ecNumber>
    </recommendedName>
</protein>
<evidence type="ECO:0000256" key="1">
    <source>
        <dbReference type="ARBA" id="ARBA00000971"/>
    </source>
</evidence>
<dbReference type="AlphaFoldDB" id="A0A1Q3BSM4"/>
<feature type="repeat" description="PPR" evidence="7">
    <location>
        <begin position="186"/>
        <end position="220"/>
    </location>
</feature>
<dbReference type="InterPro" id="IPR001179">
    <property type="entry name" value="PPIase_FKBP_dom"/>
</dbReference>
<evidence type="ECO:0000313" key="10">
    <source>
        <dbReference type="EMBL" id="GAV70773.1"/>
    </source>
</evidence>
<feature type="compositionally biased region" description="Basic residues" evidence="8">
    <location>
        <begin position="266"/>
        <end position="278"/>
    </location>
</feature>
<evidence type="ECO:0000256" key="4">
    <source>
        <dbReference type="ARBA" id="ARBA00023110"/>
    </source>
</evidence>
<dbReference type="OrthoDB" id="1902587at2759"/>
<name>A0A1Q3BSM4_CEPFO</name>
<dbReference type="EC" id="5.2.1.8" evidence="2 6"/>
<evidence type="ECO:0000256" key="2">
    <source>
        <dbReference type="ARBA" id="ARBA00013194"/>
    </source>
</evidence>
<dbReference type="Pfam" id="PF01535">
    <property type="entry name" value="PPR"/>
    <property type="match status" value="1"/>
</dbReference>
<dbReference type="Pfam" id="PF13041">
    <property type="entry name" value="PPR_2"/>
    <property type="match status" value="1"/>
</dbReference>
<dbReference type="InterPro" id="IPR044609">
    <property type="entry name" value="FKBP2/11"/>
</dbReference>
<feature type="domain" description="PPIase FKBP-type" evidence="9">
    <location>
        <begin position="356"/>
        <end position="444"/>
    </location>
</feature>
<feature type="repeat" description="PPR" evidence="7">
    <location>
        <begin position="116"/>
        <end position="150"/>
    </location>
</feature>
<feature type="region of interest" description="Disordered" evidence="8">
    <location>
        <begin position="246"/>
        <end position="293"/>
    </location>
</feature>
<dbReference type="InParanoid" id="A0A1Q3BSM4"/>
<dbReference type="STRING" id="3775.A0A1Q3BSM4"/>
<evidence type="ECO:0000313" key="11">
    <source>
        <dbReference type="Proteomes" id="UP000187406"/>
    </source>
</evidence>
<keyword evidence="5 6" id="KW-0413">Isomerase</keyword>
<evidence type="ECO:0000256" key="5">
    <source>
        <dbReference type="ARBA" id="ARBA00023235"/>
    </source>
</evidence>